<evidence type="ECO:0000256" key="8">
    <source>
        <dbReference type="ARBA" id="ARBA00022989"/>
    </source>
</evidence>
<dbReference type="GO" id="GO:0000160">
    <property type="term" value="P:phosphorelay signal transduction system"/>
    <property type="evidence" value="ECO:0007669"/>
    <property type="project" value="TreeGrafter"/>
</dbReference>
<evidence type="ECO:0000313" key="13">
    <source>
        <dbReference type="EMBL" id="SFD47475.1"/>
    </source>
</evidence>
<dbReference type="GO" id="GO:0005886">
    <property type="term" value="C:plasma membrane"/>
    <property type="evidence" value="ECO:0007669"/>
    <property type="project" value="TreeGrafter"/>
</dbReference>
<evidence type="ECO:0000256" key="3">
    <source>
        <dbReference type="ARBA" id="ARBA00012438"/>
    </source>
</evidence>
<comment type="catalytic activity">
    <reaction evidence="1">
        <text>ATP + protein L-histidine = ADP + protein N-phospho-L-histidine.</text>
        <dbReference type="EC" id="2.7.13.3"/>
    </reaction>
</comment>
<keyword evidence="8 11" id="KW-1133">Transmembrane helix</keyword>
<gene>
    <name evidence="13" type="ORF">SAMN04489710_102310</name>
</gene>
<dbReference type="Gene3D" id="3.30.565.10">
    <property type="entry name" value="Histidine kinase-like ATPase, C-terminal domain"/>
    <property type="match status" value="1"/>
</dbReference>
<feature type="transmembrane region" description="Helical" evidence="11">
    <location>
        <begin position="43"/>
        <end position="62"/>
    </location>
</feature>
<protein>
    <recommendedName>
        <fullName evidence="3">histidine kinase</fullName>
        <ecNumber evidence="3">2.7.13.3</ecNumber>
    </recommendedName>
</protein>
<dbReference type="PANTHER" id="PTHR45436">
    <property type="entry name" value="SENSOR HISTIDINE KINASE YKOH"/>
    <property type="match status" value="1"/>
</dbReference>
<dbReference type="SMART" id="SM00387">
    <property type="entry name" value="HATPase_c"/>
    <property type="match status" value="1"/>
</dbReference>
<evidence type="ECO:0000256" key="9">
    <source>
        <dbReference type="ARBA" id="ARBA00023136"/>
    </source>
</evidence>
<reference evidence="14" key="1">
    <citation type="submission" date="2016-10" db="EMBL/GenBank/DDBJ databases">
        <authorList>
            <person name="Varghese N."/>
            <person name="Submissions S."/>
        </authorList>
    </citation>
    <scope>NUCLEOTIDE SEQUENCE [LARGE SCALE GENOMIC DNA]</scope>
    <source>
        <strain evidence="14">DSM 7481</strain>
    </source>
</reference>
<keyword evidence="9 11" id="KW-0472">Membrane</keyword>
<evidence type="ECO:0000256" key="11">
    <source>
        <dbReference type="SAM" id="Phobius"/>
    </source>
</evidence>
<dbReference type="PROSITE" id="PS50109">
    <property type="entry name" value="HIS_KIN"/>
    <property type="match status" value="1"/>
</dbReference>
<keyword evidence="6 11" id="KW-0812">Transmembrane</keyword>
<dbReference type="AlphaFoldDB" id="A0A1I1SLV9"/>
<dbReference type="InterPro" id="IPR003594">
    <property type="entry name" value="HATPase_dom"/>
</dbReference>
<organism evidence="13 14">
    <name type="scientific">Paracidovorax konjaci</name>
    <dbReference type="NCBI Taxonomy" id="32040"/>
    <lineage>
        <taxon>Bacteria</taxon>
        <taxon>Pseudomonadati</taxon>
        <taxon>Pseudomonadota</taxon>
        <taxon>Betaproteobacteria</taxon>
        <taxon>Burkholderiales</taxon>
        <taxon>Comamonadaceae</taxon>
        <taxon>Paracidovorax</taxon>
    </lineage>
</organism>
<feature type="domain" description="Histidine kinase" evidence="12">
    <location>
        <begin position="283"/>
        <end position="493"/>
    </location>
</feature>
<dbReference type="Proteomes" id="UP000199517">
    <property type="component" value="Unassembled WGS sequence"/>
</dbReference>
<dbReference type="EC" id="2.7.13.3" evidence="3"/>
<keyword evidence="5" id="KW-0808">Transferase</keyword>
<keyword evidence="4" id="KW-0597">Phosphoprotein</keyword>
<dbReference type="SUPFAM" id="SSF55874">
    <property type="entry name" value="ATPase domain of HSP90 chaperone/DNA topoisomerase II/histidine kinase"/>
    <property type="match status" value="1"/>
</dbReference>
<proteinExistence type="predicted"/>
<keyword evidence="14" id="KW-1185">Reference proteome</keyword>
<evidence type="ECO:0000256" key="2">
    <source>
        <dbReference type="ARBA" id="ARBA00004370"/>
    </source>
</evidence>
<dbReference type="PANTHER" id="PTHR45436:SF5">
    <property type="entry name" value="SENSOR HISTIDINE KINASE TRCS"/>
    <property type="match status" value="1"/>
</dbReference>
<dbReference type="STRING" id="32040.SAMN04489710_102310"/>
<dbReference type="PRINTS" id="PR00344">
    <property type="entry name" value="BCTRLSENSOR"/>
</dbReference>
<dbReference type="InterPro" id="IPR005467">
    <property type="entry name" value="His_kinase_dom"/>
</dbReference>
<comment type="subcellular location">
    <subcellularLocation>
        <location evidence="2">Membrane</location>
    </subcellularLocation>
</comment>
<evidence type="ECO:0000313" key="14">
    <source>
        <dbReference type="Proteomes" id="UP000199517"/>
    </source>
</evidence>
<evidence type="ECO:0000256" key="10">
    <source>
        <dbReference type="SAM" id="MobiDB-lite"/>
    </source>
</evidence>
<evidence type="ECO:0000256" key="4">
    <source>
        <dbReference type="ARBA" id="ARBA00022553"/>
    </source>
</evidence>
<name>A0A1I1SLV9_9BURK</name>
<evidence type="ECO:0000256" key="6">
    <source>
        <dbReference type="ARBA" id="ARBA00022692"/>
    </source>
</evidence>
<evidence type="ECO:0000256" key="1">
    <source>
        <dbReference type="ARBA" id="ARBA00000085"/>
    </source>
</evidence>
<evidence type="ECO:0000259" key="12">
    <source>
        <dbReference type="PROSITE" id="PS50109"/>
    </source>
</evidence>
<accession>A0A1I1SLV9</accession>
<keyword evidence="7 13" id="KW-0418">Kinase</keyword>
<feature type="transmembrane region" description="Helical" evidence="11">
    <location>
        <begin position="198"/>
        <end position="217"/>
    </location>
</feature>
<evidence type="ECO:0000256" key="5">
    <source>
        <dbReference type="ARBA" id="ARBA00022679"/>
    </source>
</evidence>
<dbReference type="GO" id="GO:0004673">
    <property type="term" value="F:protein histidine kinase activity"/>
    <property type="evidence" value="ECO:0007669"/>
    <property type="project" value="UniProtKB-EC"/>
</dbReference>
<evidence type="ECO:0000256" key="7">
    <source>
        <dbReference type="ARBA" id="ARBA00022777"/>
    </source>
</evidence>
<dbReference type="Pfam" id="PF02518">
    <property type="entry name" value="HATPase_c"/>
    <property type="match status" value="1"/>
</dbReference>
<dbReference type="EMBL" id="FOMQ01000002">
    <property type="protein sequence ID" value="SFD47475.1"/>
    <property type="molecule type" value="Genomic_DNA"/>
</dbReference>
<dbReference type="InterPro" id="IPR004358">
    <property type="entry name" value="Sig_transdc_His_kin-like_C"/>
</dbReference>
<feature type="region of interest" description="Disordered" evidence="10">
    <location>
        <begin position="1"/>
        <end position="22"/>
    </location>
</feature>
<dbReference type="InterPro" id="IPR036890">
    <property type="entry name" value="HATPase_C_sf"/>
</dbReference>
<sequence>MTHGGSGFDEVPEPSAPQPPAQPARGFSAWALRLAQWPMATRIALLALIPMLLLVAAGGLWLRGQMHQSLLDGFEQVLRDKAQRVGARLHRGPQGGLREATGGADEFSAIYAGWYWRANAGGEVLRSRSLWDMDSLPVATRPTRGSAVLHPATGPLQEPLLALTLPIALGQPPVPVALTVYGPAAQLQDSIRQIDRTLVLAGMVLMALAGVLAWLQVRVGLAPLRRLEALLATLRAPNGAGPDVAQHLAAPTGRDLQPLQNELAGLLAHNAHVVARARAHAVDLNHALKKPLALLSAQASAQPQVSSSEVRHQVEAMAQLVDRYQARTLSDALHAHPGATGQAVDVRECVAQVLRMMERLHAAQALDWALKDRTAGLLLWRGERADLEEVLGNLLDNAGKWAASQVRLTLSMAGDAEHASLRLDIEDDGPGMTPEQLQAAGQRGVRFDESVQGSGLGLAIASQIAQAYGGHLHLRKSDDLRGLGVWLEMRGLMQARRHRTE</sequence>
<dbReference type="InterPro" id="IPR050428">
    <property type="entry name" value="TCS_sensor_his_kinase"/>
</dbReference>